<sequence length="214" mass="22716">MTTKQPVYSELRKAGAFIFVGVAQFAVLLIVAEALFPNYSVSNNYISDLGAICHRPPAPLNGCVFVQPTSSVFNGSIIFLGVFLIIATYFLLRSKVSMVVPVFTLLSAIGCIGVGTFTEATGTPHGIFSLLTFVSIGLLALVSYGVQKSPLKYFSIVAGVATLASLVLFMTGVYLGLGIGGMERMIVYPVMVWSLAFSGHLMALEEAKATPKSA</sequence>
<keyword evidence="1" id="KW-1133">Transmembrane helix</keyword>
<name>A0A2R6ABV8_9ARCH</name>
<proteinExistence type="predicted"/>
<dbReference type="InterPro" id="IPR009339">
    <property type="entry name" value="DUF998"/>
</dbReference>
<dbReference type="EMBL" id="NEXD01000093">
    <property type="protein sequence ID" value="PSN83827.1"/>
    <property type="molecule type" value="Genomic_DNA"/>
</dbReference>
<dbReference type="AlphaFoldDB" id="A0A2R6ABV8"/>
<dbReference type="Pfam" id="PF06197">
    <property type="entry name" value="DUF998"/>
    <property type="match status" value="1"/>
</dbReference>
<evidence type="ECO:0000313" key="2">
    <source>
        <dbReference type="EMBL" id="PSN83827.1"/>
    </source>
</evidence>
<feature type="transmembrane region" description="Helical" evidence="1">
    <location>
        <begin position="99"/>
        <end position="120"/>
    </location>
</feature>
<evidence type="ECO:0008006" key="4">
    <source>
        <dbReference type="Google" id="ProtNLM"/>
    </source>
</evidence>
<feature type="transmembrane region" description="Helical" evidence="1">
    <location>
        <begin position="126"/>
        <end position="146"/>
    </location>
</feature>
<evidence type="ECO:0000256" key="1">
    <source>
        <dbReference type="SAM" id="Phobius"/>
    </source>
</evidence>
<evidence type="ECO:0000313" key="3">
    <source>
        <dbReference type="Proteomes" id="UP000240569"/>
    </source>
</evidence>
<feature type="transmembrane region" description="Helical" evidence="1">
    <location>
        <begin position="185"/>
        <end position="204"/>
    </location>
</feature>
<gene>
    <name evidence="2" type="ORF">B9Q02_10125</name>
</gene>
<comment type="caution">
    <text evidence="2">The sequence shown here is derived from an EMBL/GenBank/DDBJ whole genome shotgun (WGS) entry which is preliminary data.</text>
</comment>
<keyword evidence="1" id="KW-0472">Membrane</keyword>
<dbReference type="Proteomes" id="UP000240569">
    <property type="component" value="Unassembled WGS sequence"/>
</dbReference>
<feature type="transmembrane region" description="Helical" evidence="1">
    <location>
        <begin position="72"/>
        <end position="92"/>
    </location>
</feature>
<keyword evidence="1" id="KW-0812">Transmembrane</keyword>
<feature type="transmembrane region" description="Helical" evidence="1">
    <location>
        <begin position="14"/>
        <end position="36"/>
    </location>
</feature>
<accession>A0A2R6ABV8</accession>
<reference evidence="2 3" key="1">
    <citation type="submission" date="2017-04" db="EMBL/GenBank/DDBJ databases">
        <title>Novel microbial lineages endemic to geothermal iron-oxide mats fill important gaps in the evolutionary history of Archaea.</title>
        <authorList>
            <person name="Jay Z.J."/>
            <person name="Beam J.P."/>
            <person name="Dlakic M."/>
            <person name="Rusch D.B."/>
            <person name="Kozubal M.A."/>
            <person name="Inskeep W.P."/>
        </authorList>
    </citation>
    <scope>NUCLEOTIDE SEQUENCE [LARGE SCALE GENOMIC DNA]</scope>
    <source>
        <strain evidence="2">BE_D</strain>
    </source>
</reference>
<organism evidence="2 3">
    <name type="scientific">Candidatus Marsarchaeota G1 archaeon BE_D</name>
    <dbReference type="NCBI Taxonomy" id="1978156"/>
    <lineage>
        <taxon>Archaea</taxon>
        <taxon>Candidatus Marsarchaeota</taxon>
        <taxon>Candidatus Marsarchaeota group 1</taxon>
    </lineage>
</organism>
<protein>
    <recommendedName>
        <fullName evidence="4">DUF998 domain-containing protein</fullName>
    </recommendedName>
</protein>
<feature type="transmembrane region" description="Helical" evidence="1">
    <location>
        <begin position="153"/>
        <end position="179"/>
    </location>
</feature>